<evidence type="ECO:0000313" key="1">
    <source>
        <dbReference type="EMBL" id="KAH7658813.1"/>
    </source>
</evidence>
<dbReference type="Proteomes" id="UP000827976">
    <property type="component" value="Chromosome 17"/>
</dbReference>
<organism evidence="1 2">
    <name type="scientific">Dioscorea alata</name>
    <name type="common">Purple yam</name>
    <dbReference type="NCBI Taxonomy" id="55571"/>
    <lineage>
        <taxon>Eukaryota</taxon>
        <taxon>Viridiplantae</taxon>
        <taxon>Streptophyta</taxon>
        <taxon>Embryophyta</taxon>
        <taxon>Tracheophyta</taxon>
        <taxon>Spermatophyta</taxon>
        <taxon>Magnoliopsida</taxon>
        <taxon>Liliopsida</taxon>
        <taxon>Dioscoreales</taxon>
        <taxon>Dioscoreaceae</taxon>
        <taxon>Dioscorea</taxon>
    </lineage>
</organism>
<reference evidence="2" key="1">
    <citation type="journal article" date="2022" name="Nat. Commun.">
        <title>Chromosome evolution and the genetic basis of agronomically important traits in greater yam.</title>
        <authorList>
            <person name="Bredeson J.V."/>
            <person name="Lyons J.B."/>
            <person name="Oniyinde I.O."/>
            <person name="Okereke N.R."/>
            <person name="Kolade O."/>
            <person name="Nnabue I."/>
            <person name="Nwadili C.O."/>
            <person name="Hribova E."/>
            <person name="Parker M."/>
            <person name="Nwogha J."/>
            <person name="Shu S."/>
            <person name="Carlson J."/>
            <person name="Kariba R."/>
            <person name="Muthemba S."/>
            <person name="Knop K."/>
            <person name="Barton G.J."/>
            <person name="Sherwood A.V."/>
            <person name="Lopez-Montes A."/>
            <person name="Asiedu R."/>
            <person name="Jamnadass R."/>
            <person name="Muchugi A."/>
            <person name="Goodstein D."/>
            <person name="Egesi C.N."/>
            <person name="Featherston J."/>
            <person name="Asfaw A."/>
            <person name="Simpson G.G."/>
            <person name="Dolezel J."/>
            <person name="Hendre P.S."/>
            <person name="Van Deynze A."/>
            <person name="Kumar P.L."/>
            <person name="Obidiegwu J.E."/>
            <person name="Bhattacharjee R."/>
            <person name="Rokhsar D.S."/>
        </authorList>
    </citation>
    <scope>NUCLEOTIDE SEQUENCE [LARGE SCALE GENOMIC DNA]</scope>
    <source>
        <strain evidence="2">cv. TDa95/00328</strain>
    </source>
</reference>
<evidence type="ECO:0000313" key="2">
    <source>
        <dbReference type="Proteomes" id="UP000827976"/>
    </source>
</evidence>
<dbReference type="EMBL" id="CM037027">
    <property type="protein sequence ID" value="KAH7658813.1"/>
    <property type="molecule type" value="Genomic_DNA"/>
</dbReference>
<sequence length="144" mass="16609">MRMNGMDDVRSTWGDHPPEIIGKYNINLATRRTIASDQLEELRMDMDSVRSTWRHHPPEILSKWTKEEKGMEKRENGAEARGRGCPGNQRCVDVLLRSTYFWSELSVEEVYSDLHASCKAGVQTLYGATLYVAWRLCCNWIGEL</sequence>
<proteinExistence type="predicted"/>
<gene>
    <name evidence="1" type="ORF">IHE45_17G114400</name>
</gene>
<name>A0ACB7UEW5_DIOAL</name>
<protein>
    <submittedName>
        <fullName evidence="1">Uncharacterized protein</fullName>
    </submittedName>
</protein>
<accession>A0ACB7UEW5</accession>
<keyword evidence="2" id="KW-1185">Reference proteome</keyword>
<comment type="caution">
    <text evidence="1">The sequence shown here is derived from an EMBL/GenBank/DDBJ whole genome shotgun (WGS) entry which is preliminary data.</text>
</comment>